<evidence type="ECO:0000256" key="1">
    <source>
        <dbReference type="SAM" id="Phobius"/>
    </source>
</evidence>
<feature type="transmembrane region" description="Helical" evidence="1">
    <location>
        <begin position="102"/>
        <end position="125"/>
    </location>
</feature>
<comment type="caution">
    <text evidence="2">The sequence shown here is derived from an EMBL/GenBank/DDBJ whole genome shotgun (WGS) entry which is preliminary data.</text>
</comment>
<feature type="transmembrane region" description="Helical" evidence="1">
    <location>
        <begin position="164"/>
        <end position="191"/>
    </location>
</feature>
<feature type="transmembrane region" description="Helical" evidence="1">
    <location>
        <begin position="52"/>
        <end position="75"/>
    </location>
</feature>
<organism evidence="2 3">
    <name type="scientific">Rhodosorus marinus</name>
    <dbReference type="NCBI Taxonomy" id="101924"/>
    <lineage>
        <taxon>Eukaryota</taxon>
        <taxon>Rhodophyta</taxon>
        <taxon>Stylonematophyceae</taxon>
        <taxon>Stylonematales</taxon>
        <taxon>Stylonemataceae</taxon>
        <taxon>Rhodosorus</taxon>
    </lineage>
</organism>
<feature type="transmembrane region" description="Helical" evidence="1">
    <location>
        <begin position="29"/>
        <end position="46"/>
    </location>
</feature>
<sequence>MEYEEELNVTKVSRGTIKLWLSCVRSQKLLISVLSVLSFLSIWTVSLFRQKLISAFLMLAVVACHFTVAVLAVPVRVKAALGTKKSSIWSYQVCFSEGVRRLLSWILAEIVVIVIAGLGLVLLIVPGITFMLWYLLVPVVIFDDELIGPFSAMERSKGLVQGKLLKILFSFSVFQVSVILALIALYCITLATSAMSLAIYITAALFQALCSELLVTLSLAHLVFLYLSCVELEQFEEGL</sequence>
<keyword evidence="1" id="KW-0472">Membrane</keyword>
<dbReference type="AlphaFoldDB" id="A0AAV8V092"/>
<feature type="transmembrane region" description="Helical" evidence="1">
    <location>
        <begin position="197"/>
        <end position="227"/>
    </location>
</feature>
<proteinExistence type="predicted"/>
<keyword evidence="1" id="KW-1133">Transmembrane helix</keyword>
<dbReference type="EMBL" id="JAMWBK010000002">
    <property type="protein sequence ID" value="KAJ8907273.1"/>
    <property type="molecule type" value="Genomic_DNA"/>
</dbReference>
<protein>
    <recommendedName>
        <fullName evidence="4">Glycerophosphoryl diester phosphodiesterase membrane domain-containing protein</fullName>
    </recommendedName>
</protein>
<accession>A0AAV8V092</accession>
<keyword evidence="3" id="KW-1185">Reference proteome</keyword>
<name>A0AAV8V092_9RHOD</name>
<evidence type="ECO:0000313" key="2">
    <source>
        <dbReference type="EMBL" id="KAJ8907273.1"/>
    </source>
</evidence>
<gene>
    <name evidence="2" type="ORF">NDN08_007388</name>
</gene>
<reference evidence="2 3" key="1">
    <citation type="journal article" date="2023" name="Nat. Commun.">
        <title>Origin of minicircular mitochondrial genomes in red algae.</title>
        <authorList>
            <person name="Lee Y."/>
            <person name="Cho C.H."/>
            <person name="Lee Y.M."/>
            <person name="Park S.I."/>
            <person name="Yang J.H."/>
            <person name="West J.A."/>
            <person name="Bhattacharya D."/>
            <person name="Yoon H.S."/>
        </authorList>
    </citation>
    <scope>NUCLEOTIDE SEQUENCE [LARGE SCALE GENOMIC DNA]</scope>
    <source>
        <strain evidence="2 3">CCMP1338</strain>
        <tissue evidence="2">Whole cell</tissue>
    </source>
</reference>
<evidence type="ECO:0008006" key="4">
    <source>
        <dbReference type="Google" id="ProtNLM"/>
    </source>
</evidence>
<keyword evidence="1" id="KW-0812">Transmembrane</keyword>
<evidence type="ECO:0000313" key="3">
    <source>
        <dbReference type="Proteomes" id="UP001157974"/>
    </source>
</evidence>
<dbReference type="Proteomes" id="UP001157974">
    <property type="component" value="Unassembled WGS sequence"/>
</dbReference>